<accession>Q7UTV2</accession>
<dbReference type="STRING" id="243090.RB3664"/>
<dbReference type="EMBL" id="BX294139">
    <property type="protein sequence ID" value="CAD73332.1"/>
    <property type="molecule type" value="Genomic_DNA"/>
</dbReference>
<dbReference type="KEGG" id="rba:RB3664"/>
<dbReference type="InParanoid" id="Q7UTV2"/>
<evidence type="ECO:0000313" key="1">
    <source>
        <dbReference type="EMBL" id="CAD73332.1"/>
    </source>
</evidence>
<dbReference type="Proteomes" id="UP000001025">
    <property type="component" value="Chromosome"/>
</dbReference>
<dbReference type="HOGENOM" id="CLU_2510439_0_0_0"/>
<keyword evidence="2" id="KW-1185">Reference proteome</keyword>
<organism evidence="1 2">
    <name type="scientific">Rhodopirellula baltica (strain DSM 10527 / NCIMB 13988 / SH1)</name>
    <dbReference type="NCBI Taxonomy" id="243090"/>
    <lineage>
        <taxon>Bacteria</taxon>
        <taxon>Pseudomonadati</taxon>
        <taxon>Planctomycetota</taxon>
        <taxon>Planctomycetia</taxon>
        <taxon>Pirellulales</taxon>
        <taxon>Pirellulaceae</taxon>
        <taxon>Rhodopirellula</taxon>
    </lineage>
</organism>
<dbReference type="EnsemblBacteria" id="CAD73332">
    <property type="protein sequence ID" value="CAD73332"/>
    <property type="gene ID" value="RB3664"/>
</dbReference>
<gene>
    <name evidence="1" type="ordered locus">RB3664</name>
</gene>
<reference evidence="1 2" key="1">
    <citation type="journal article" date="2003" name="Proc. Natl. Acad. Sci. U.S.A.">
        <title>Complete genome sequence of the marine planctomycete Pirellula sp. strain 1.</title>
        <authorList>
            <person name="Gloeckner F.O."/>
            <person name="Kube M."/>
            <person name="Bauer M."/>
            <person name="Teeling H."/>
            <person name="Lombardot T."/>
            <person name="Ludwig W."/>
            <person name="Gade D."/>
            <person name="Beck A."/>
            <person name="Borzym K."/>
            <person name="Heitmann K."/>
            <person name="Rabus R."/>
            <person name="Schlesner H."/>
            <person name="Amann R."/>
            <person name="Reinhardt R."/>
        </authorList>
    </citation>
    <scope>NUCLEOTIDE SEQUENCE [LARGE SCALE GENOMIC DNA]</scope>
    <source>
        <strain evidence="2">DSM 10527 / NCIMB 13988 / SH1</strain>
    </source>
</reference>
<dbReference type="AlphaFoldDB" id="Q7UTV2"/>
<sequence length="85" mass="9294">MSDAAMLTRKNSIISSECLPMGQVSINRALHRSMRSCYSLCGHGKRIAGVWLGIQLLVSQGSGNASLGSGWVFDFKSDRLLIFNF</sequence>
<name>Q7UTV2_RHOBA</name>
<proteinExistence type="predicted"/>
<evidence type="ECO:0000313" key="2">
    <source>
        <dbReference type="Proteomes" id="UP000001025"/>
    </source>
</evidence>
<protein>
    <submittedName>
        <fullName evidence="1">Uncharacterized protein</fullName>
    </submittedName>
</protein>